<comment type="caution">
    <text evidence="1">The sequence shown here is derived from an EMBL/GenBank/DDBJ whole genome shotgun (WGS) entry which is preliminary data.</text>
</comment>
<dbReference type="Proteomes" id="UP000309389">
    <property type="component" value="Unassembled WGS sequence"/>
</dbReference>
<dbReference type="EMBL" id="SSHH01000004">
    <property type="protein sequence ID" value="TIX48832.1"/>
    <property type="molecule type" value="Genomic_DNA"/>
</dbReference>
<protein>
    <submittedName>
        <fullName evidence="1">Uncharacterized protein</fullName>
    </submittedName>
</protein>
<organism evidence="1 2">
    <name type="scientific">Alteraurantiacibacter aquimixticola</name>
    <dbReference type="NCBI Taxonomy" id="2489173"/>
    <lineage>
        <taxon>Bacteria</taxon>
        <taxon>Pseudomonadati</taxon>
        <taxon>Pseudomonadota</taxon>
        <taxon>Alphaproteobacteria</taxon>
        <taxon>Sphingomonadales</taxon>
        <taxon>Erythrobacteraceae</taxon>
        <taxon>Alteraurantiacibacter</taxon>
    </lineage>
</organism>
<keyword evidence="2" id="KW-1185">Reference proteome</keyword>
<proteinExistence type="predicted"/>
<dbReference type="AlphaFoldDB" id="A0A4T3F0G5"/>
<reference evidence="1 2" key="1">
    <citation type="submission" date="2019-04" db="EMBL/GenBank/DDBJ databases">
        <title>Altererythrobacter aquimixticola sp. nov., isolated from sediment of junction between the ocean and a freshwater spring.</title>
        <authorList>
            <person name="Yoon J.-H."/>
        </authorList>
    </citation>
    <scope>NUCLEOTIDE SEQUENCE [LARGE SCALE GENOMIC DNA]</scope>
    <source>
        <strain evidence="1 2">SSKS-13</strain>
    </source>
</reference>
<sequence length="125" mass="13674">MRAILPLLCAGLLTACGTSSFEEKPLEEIIAGTAQFINTDGQRMLPDLPGNVAAVAEGDTLVMRITNLPIGGYTYNEQYLRREMRPFVCDLEGNRYVIDRGGKFRVEMVSNTGVASPPVTFARCT</sequence>
<dbReference type="OrthoDB" id="7391783at2"/>
<gene>
    <name evidence="1" type="ORF">E5222_13885</name>
</gene>
<name>A0A4T3F0G5_9SPHN</name>
<accession>A0A4T3F0G5</accession>
<evidence type="ECO:0000313" key="2">
    <source>
        <dbReference type="Proteomes" id="UP000309389"/>
    </source>
</evidence>
<dbReference type="RefSeq" id="WP_136694405.1">
    <property type="nucleotide sequence ID" value="NZ_SSHH01000004.1"/>
</dbReference>
<evidence type="ECO:0000313" key="1">
    <source>
        <dbReference type="EMBL" id="TIX48832.1"/>
    </source>
</evidence>
<dbReference type="PROSITE" id="PS51257">
    <property type="entry name" value="PROKAR_LIPOPROTEIN"/>
    <property type="match status" value="1"/>
</dbReference>